<protein>
    <submittedName>
        <fullName evidence="2">Uncharacterized protein</fullName>
    </submittedName>
</protein>
<dbReference type="Proteomes" id="UP000242164">
    <property type="component" value="Unassembled WGS sequence"/>
</dbReference>
<comment type="caution">
    <text evidence="2">The sequence shown here is derived from an EMBL/GenBank/DDBJ whole genome shotgun (WGS) entry which is preliminary data.</text>
</comment>
<dbReference type="EMBL" id="FMIK01000019">
    <property type="protein sequence ID" value="SCL87945.1"/>
    <property type="molecule type" value="Genomic_DNA"/>
</dbReference>
<name>A0AAX2CED9_9BACI</name>
<sequence length="49" mass="5599">MKQQNAHTSKRVVPTKKGYAGNSIHEQKQMERGNLHIAQKEIGQQNENL</sequence>
<dbReference type="RefSeq" id="WP_087098156.1">
    <property type="nucleotide sequence ID" value="NZ_CP066179.1"/>
</dbReference>
<gene>
    <name evidence="2" type="ORF">BCB44BAC_01239</name>
</gene>
<evidence type="ECO:0000256" key="1">
    <source>
        <dbReference type="SAM" id="MobiDB-lite"/>
    </source>
</evidence>
<organism evidence="2 3">
    <name type="scientific">Bacillus cytotoxicus</name>
    <dbReference type="NCBI Taxonomy" id="580165"/>
    <lineage>
        <taxon>Bacteria</taxon>
        <taxon>Bacillati</taxon>
        <taxon>Bacillota</taxon>
        <taxon>Bacilli</taxon>
        <taxon>Bacillales</taxon>
        <taxon>Bacillaceae</taxon>
        <taxon>Bacillus</taxon>
        <taxon>Bacillus cereus group</taxon>
    </lineage>
</organism>
<accession>A0AAX2CED9</accession>
<evidence type="ECO:0000313" key="2">
    <source>
        <dbReference type="EMBL" id="SCL87945.1"/>
    </source>
</evidence>
<evidence type="ECO:0000313" key="3">
    <source>
        <dbReference type="Proteomes" id="UP000242164"/>
    </source>
</evidence>
<feature type="region of interest" description="Disordered" evidence="1">
    <location>
        <begin position="1"/>
        <end position="49"/>
    </location>
</feature>
<dbReference type="AlphaFoldDB" id="A0AAX2CED9"/>
<feature type="compositionally biased region" description="Basic and acidic residues" evidence="1">
    <location>
        <begin position="25"/>
        <end position="34"/>
    </location>
</feature>
<proteinExistence type="predicted"/>
<reference evidence="2 3" key="1">
    <citation type="submission" date="2016-08" db="EMBL/GenBank/DDBJ databases">
        <authorList>
            <person name="Loux V."/>
            <person name="Rue O."/>
        </authorList>
    </citation>
    <scope>NUCLEOTIDE SEQUENCE [LARGE SCALE GENOMIC DNA]</scope>
    <source>
        <strain evidence="2 3">AFSSA_08CEB44bac</strain>
    </source>
</reference>